<reference evidence="2" key="1">
    <citation type="submission" date="2020-08" db="EMBL/GenBank/DDBJ databases">
        <title>Sequencing the genomes of 1000 actinobacteria strains.</title>
        <authorList>
            <person name="Klenk H.-P."/>
        </authorList>
    </citation>
    <scope>NUCLEOTIDE SEQUENCE</scope>
    <source>
        <strain evidence="2">DSM 20582</strain>
    </source>
</reference>
<comment type="caution">
    <text evidence="2">The sequence shown here is derived from an EMBL/GenBank/DDBJ whole genome shotgun (WGS) entry which is preliminary data.</text>
</comment>
<gene>
    <name evidence="2" type="ORF">FHU32_001072</name>
</gene>
<evidence type="ECO:0000313" key="2">
    <source>
        <dbReference type="EMBL" id="MBB3115853.1"/>
    </source>
</evidence>
<evidence type="ECO:0000313" key="3">
    <source>
        <dbReference type="Proteomes" id="UP000612712"/>
    </source>
</evidence>
<sequence>MDKNRRDHRQYHPRRRFRVRQALRLPRHIRMMKMIAFPFETGLSLKAVRTALNTLTDLGVGDQGSTSLFGDGTTINHCRTYDEIIDLLAAGREVFSVAVPVLIQNHLTTTSTPNPTQQRPQRERSGAGRLQLASRGARRSLRLHLYPPDRPRPRTRDSLYRPTVPTL</sequence>
<evidence type="ECO:0000256" key="1">
    <source>
        <dbReference type="SAM" id="MobiDB-lite"/>
    </source>
</evidence>
<dbReference type="AlphaFoldDB" id="A0A8H9Y9K4"/>
<dbReference type="EMBL" id="JACHWT010000004">
    <property type="protein sequence ID" value="MBB3115853.1"/>
    <property type="molecule type" value="Genomic_DNA"/>
</dbReference>
<name>A0A8H9Y9K4_9CORY</name>
<dbReference type="Proteomes" id="UP000612712">
    <property type="component" value="Unassembled WGS sequence"/>
</dbReference>
<proteinExistence type="predicted"/>
<organism evidence="2 3">
    <name type="scientific">Corynebacterium bovis DSM 20582 = CIP 54.80</name>
    <dbReference type="NCBI Taxonomy" id="927655"/>
    <lineage>
        <taxon>Bacteria</taxon>
        <taxon>Bacillati</taxon>
        <taxon>Actinomycetota</taxon>
        <taxon>Actinomycetes</taxon>
        <taxon>Mycobacteriales</taxon>
        <taxon>Corynebacteriaceae</taxon>
        <taxon>Corynebacterium</taxon>
    </lineage>
</organism>
<accession>A0A8H9Y9K4</accession>
<dbReference type="GeneID" id="60808892"/>
<feature type="region of interest" description="Disordered" evidence="1">
    <location>
        <begin position="108"/>
        <end position="167"/>
    </location>
</feature>
<protein>
    <submittedName>
        <fullName evidence="2">Uncharacterized protein</fullName>
    </submittedName>
</protein>
<feature type="compositionally biased region" description="Basic and acidic residues" evidence="1">
    <location>
        <begin position="147"/>
        <end position="159"/>
    </location>
</feature>
<dbReference type="RefSeq" id="WP_010273452.1">
    <property type="nucleotide sequence ID" value="NZ_AENJ01000401.1"/>
</dbReference>
<feature type="compositionally biased region" description="Polar residues" evidence="1">
    <location>
        <begin position="108"/>
        <end position="119"/>
    </location>
</feature>